<evidence type="ECO:0000259" key="1">
    <source>
        <dbReference type="Pfam" id="PF00535"/>
    </source>
</evidence>
<dbReference type="PANTHER" id="PTHR22916">
    <property type="entry name" value="GLYCOSYLTRANSFERASE"/>
    <property type="match status" value="1"/>
</dbReference>
<organism evidence="2 3">
    <name type="scientific">Roseivivax isoporae LMG 25204</name>
    <dbReference type="NCBI Taxonomy" id="1449351"/>
    <lineage>
        <taxon>Bacteria</taxon>
        <taxon>Pseudomonadati</taxon>
        <taxon>Pseudomonadota</taxon>
        <taxon>Alphaproteobacteria</taxon>
        <taxon>Rhodobacterales</taxon>
        <taxon>Roseobacteraceae</taxon>
        <taxon>Roseivivax</taxon>
    </lineage>
</organism>
<dbReference type="EMBL" id="JAME01000021">
    <property type="protein sequence ID" value="ETX28224.1"/>
    <property type="molecule type" value="Genomic_DNA"/>
</dbReference>
<dbReference type="Proteomes" id="UP000023430">
    <property type="component" value="Unassembled WGS sequence"/>
</dbReference>
<dbReference type="InterPro" id="IPR001173">
    <property type="entry name" value="Glyco_trans_2-like"/>
</dbReference>
<dbReference type="AlphaFoldDB" id="X7F818"/>
<dbReference type="eggNOG" id="COG1216">
    <property type="taxonomic scope" value="Bacteria"/>
</dbReference>
<proteinExistence type="predicted"/>
<comment type="caution">
    <text evidence="2">The sequence shown here is derived from an EMBL/GenBank/DDBJ whole genome shotgun (WGS) entry which is preliminary data.</text>
</comment>
<dbReference type="InterPro" id="IPR029044">
    <property type="entry name" value="Nucleotide-diphossugar_trans"/>
</dbReference>
<reference evidence="2 3" key="1">
    <citation type="submission" date="2014-01" db="EMBL/GenBank/DDBJ databases">
        <title>Roseivivax isoporae LMG 25204 Genome Sequencing.</title>
        <authorList>
            <person name="Lai Q."/>
            <person name="Li G."/>
            <person name="Shao Z."/>
        </authorList>
    </citation>
    <scope>NUCLEOTIDE SEQUENCE [LARGE SCALE GENOMIC DNA]</scope>
    <source>
        <strain evidence="2 3">LMG 25204</strain>
    </source>
</reference>
<dbReference type="Gene3D" id="3.90.550.10">
    <property type="entry name" value="Spore Coat Polysaccharide Biosynthesis Protein SpsA, Chain A"/>
    <property type="match status" value="1"/>
</dbReference>
<dbReference type="Pfam" id="PF00535">
    <property type="entry name" value="Glycos_transf_2"/>
    <property type="match status" value="1"/>
</dbReference>
<name>X7F818_9RHOB</name>
<accession>X7F818</accession>
<sequence>MPRFSVVVPCHNASRTLPETLASLAAQTFPDWEALCVDDGSTDATRAILEAEARRDPRVRPLRNPGKGPSAARNFGARLAQGQVLAFCDADDLWTPDKLAALDAAFADRALDGAYARIGFFDGAPDHVSTVSTPPEGRLALAHLMGENPVCTMSNIAVRRCAFDAAGPFREDMVHNEDLEWLIRLVGTGHRVEALDAVHVLYRKSPGGLSADLTAMARGRALAMASAARFGARPGRRAEAVHLRYLARRALRLEDGGLTALRLSLRGLAQSPRGFLSPLRRGGPTLLASLAAPVMPRALRRALFAR</sequence>
<dbReference type="CDD" id="cd00761">
    <property type="entry name" value="Glyco_tranf_GTA_type"/>
    <property type="match status" value="1"/>
</dbReference>
<protein>
    <submittedName>
        <fullName evidence="2">Glucosyl transferase</fullName>
    </submittedName>
</protein>
<dbReference type="PATRIC" id="fig|1449351.3.peg.2836"/>
<keyword evidence="3" id="KW-1185">Reference proteome</keyword>
<evidence type="ECO:0000313" key="2">
    <source>
        <dbReference type="EMBL" id="ETX28224.1"/>
    </source>
</evidence>
<dbReference type="GO" id="GO:0016758">
    <property type="term" value="F:hexosyltransferase activity"/>
    <property type="evidence" value="ECO:0007669"/>
    <property type="project" value="UniProtKB-ARBA"/>
</dbReference>
<dbReference type="SUPFAM" id="SSF53448">
    <property type="entry name" value="Nucleotide-diphospho-sugar transferases"/>
    <property type="match status" value="1"/>
</dbReference>
<dbReference type="RefSeq" id="WP_043772272.1">
    <property type="nucleotide sequence ID" value="NZ_JAME01000021.1"/>
</dbReference>
<dbReference type="STRING" id="1449351.RISW2_08920"/>
<dbReference type="PANTHER" id="PTHR22916:SF3">
    <property type="entry name" value="UDP-GLCNAC:BETAGAL BETA-1,3-N-ACETYLGLUCOSAMINYLTRANSFERASE-LIKE PROTEIN 1"/>
    <property type="match status" value="1"/>
</dbReference>
<dbReference type="OrthoDB" id="5291101at2"/>
<keyword evidence="2" id="KW-0808">Transferase</keyword>
<gene>
    <name evidence="2" type="ORF">RISW2_08920</name>
</gene>
<evidence type="ECO:0000313" key="3">
    <source>
        <dbReference type="Proteomes" id="UP000023430"/>
    </source>
</evidence>
<feature type="domain" description="Glycosyltransferase 2-like" evidence="1">
    <location>
        <begin position="5"/>
        <end position="164"/>
    </location>
</feature>